<evidence type="ECO:0000313" key="1">
    <source>
        <dbReference type="EMBL" id="MBX7491138.1"/>
    </source>
</evidence>
<reference evidence="1 2" key="1">
    <citation type="submission" date="2021-08" db="EMBL/GenBank/DDBJ databases">
        <title>Helicobacter spp. isolated from feces of Anatolian Ground Squirrel (Spermophilus xanthoprymnus) in Turkey.</title>
        <authorList>
            <person name="Aydin F."/>
            <person name="Abay S."/>
            <person name="Kayman T."/>
            <person name="Karakaya E."/>
            <person name="Saticioglu I.B."/>
        </authorList>
    </citation>
    <scope>NUCLEOTIDE SEQUENCE [LARGE SCALE GENOMIC DNA]</scope>
    <source>
        <strain evidence="1 2">Faydin-H70</strain>
    </source>
</reference>
<keyword evidence="2" id="KW-1185">Reference proteome</keyword>
<dbReference type="RefSeq" id="WP_221532407.1">
    <property type="nucleotide sequence ID" value="NZ_JAIGYP010000009.1"/>
</dbReference>
<evidence type="ECO:0008006" key="3">
    <source>
        <dbReference type="Google" id="ProtNLM"/>
    </source>
</evidence>
<proteinExistence type="predicted"/>
<dbReference type="Proteomes" id="UP000700059">
    <property type="component" value="Unassembled WGS sequence"/>
</dbReference>
<comment type="caution">
    <text evidence="1">The sequence shown here is derived from an EMBL/GenBank/DDBJ whole genome shotgun (WGS) entry which is preliminary data.</text>
</comment>
<name>A0ABS7JP39_9HELI</name>
<organism evidence="1 2">
    <name type="scientific">Helicobacter turcicus</name>
    <dbReference type="NCBI Taxonomy" id="2867412"/>
    <lineage>
        <taxon>Bacteria</taxon>
        <taxon>Pseudomonadati</taxon>
        <taxon>Campylobacterota</taxon>
        <taxon>Epsilonproteobacteria</taxon>
        <taxon>Campylobacterales</taxon>
        <taxon>Helicobacteraceae</taxon>
        <taxon>Helicobacter</taxon>
    </lineage>
</organism>
<evidence type="ECO:0000313" key="2">
    <source>
        <dbReference type="Proteomes" id="UP000700059"/>
    </source>
</evidence>
<accession>A0ABS7JP39</accession>
<protein>
    <recommendedName>
        <fullName evidence="3">Secreted protein</fullName>
    </recommendedName>
</protein>
<dbReference type="EMBL" id="JAIGYQ010000009">
    <property type="protein sequence ID" value="MBX7491138.1"/>
    <property type="molecule type" value="Genomic_DNA"/>
</dbReference>
<gene>
    <name evidence="1" type="ORF">K4G57_06645</name>
</gene>
<sequence>MRYLILFLLIQVLFCDPFYYGTKDFGELKLFGILHTKANINGNWVMLNAKFTHAQTNFKLLALQDSCVIVENTDSKNKQRLCKEKPKFIKKK</sequence>